<dbReference type="Proteomes" id="UP000535078">
    <property type="component" value="Unassembled WGS sequence"/>
</dbReference>
<evidence type="ECO:0000256" key="2">
    <source>
        <dbReference type="ARBA" id="ARBA00022857"/>
    </source>
</evidence>
<comment type="caution">
    <text evidence="4">The sequence shown here is derived from an EMBL/GenBank/DDBJ whole genome shotgun (WGS) entry which is preliminary data.</text>
</comment>
<dbReference type="InterPro" id="IPR002347">
    <property type="entry name" value="SDR_fam"/>
</dbReference>
<accession>A0A7X5XQZ6</accession>
<gene>
    <name evidence="4" type="ORF">GGR90_001476</name>
</gene>
<organism evidence="4 5">
    <name type="scientific">Sphingopyxis italica</name>
    <dbReference type="NCBI Taxonomy" id="1129133"/>
    <lineage>
        <taxon>Bacteria</taxon>
        <taxon>Pseudomonadati</taxon>
        <taxon>Pseudomonadota</taxon>
        <taxon>Alphaproteobacteria</taxon>
        <taxon>Sphingomonadales</taxon>
        <taxon>Sphingomonadaceae</taxon>
        <taxon>Sphingopyxis</taxon>
    </lineage>
</organism>
<dbReference type="RefSeq" id="WP_167920680.1">
    <property type="nucleotide sequence ID" value="NZ_JAATIT010000001.1"/>
</dbReference>
<name>A0A7X5XQZ6_9SPHN</name>
<comment type="similarity">
    <text evidence="1">Belongs to the short-chain dehydrogenases/reductases (SDR) family.</text>
</comment>
<dbReference type="GO" id="GO:0008709">
    <property type="term" value="F:cholate 7-alpha-dehydrogenase (NAD+) activity"/>
    <property type="evidence" value="ECO:0007669"/>
    <property type="project" value="TreeGrafter"/>
</dbReference>
<dbReference type="Gene3D" id="3.40.50.720">
    <property type="entry name" value="NAD(P)-binding Rossmann-like Domain"/>
    <property type="match status" value="1"/>
</dbReference>
<dbReference type="GO" id="GO:0005829">
    <property type="term" value="C:cytosol"/>
    <property type="evidence" value="ECO:0007669"/>
    <property type="project" value="TreeGrafter"/>
</dbReference>
<dbReference type="EMBL" id="JAATIT010000001">
    <property type="protein sequence ID" value="NJB89324.1"/>
    <property type="molecule type" value="Genomic_DNA"/>
</dbReference>
<keyword evidence="3" id="KW-0560">Oxidoreductase</keyword>
<protein>
    <submittedName>
        <fullName evidence="4">NAD(P)-dependent dehydrogenase (Short-subunit alcohol dehydrogenase family)</fullName>
    </submittedName>
</protein>
<keyword evidence="5" id="KW-1185">Reference proteome</keyword>
<dbReference type="InterPro" id="IPR052178">
    <property type="entry name" value="Sec_Metab_Biosynth_SDR"/>
</dbReference>
<dbReference type="PANTHER" id="PTHR43618:SF8">
    <property type="entry name" value="7ALPHA-HYDROXYSTEROID DEHYDROGENASE"/>
    <property type="match status" value="1"/>
</dbReference>
<dbReference type="SUPFAM" id="SSF51735">
    <property type="entry name" value="NAD(P)-binding Rossmann-fold domains"/>
    <property type="match status" value="1"/>
</dbReference>
<dbReference type="AlphaFoldDB" id="A0A7X5XQZ6"/>
<dbReference type="PANTHER" id="PTHR43618">
    <property type="entry name" value="7-ALPHA-HYDROXYSTEROID DEHYDROGENASE"/>
    <property type="match status" value="1"/>
</dbReference>
<dbReference type="PRINTS" id="PR00081">
    <property type="entry name" value="GDHRDH"/>
</dbReference>
<proteinExistence type="inferred from homology"/>
<dbReference type="FunFam" id="3.40.50.720:FF:000084">
    <property type="entry name" value="Short-chain dehydrogenase reductase"/>
    <property type="match status" value="1"/>
</dbReference>
<evidence type="ECO:0000256" key="1">
    <source>
        <dbReference type="ARBA" id="ARBA00006484"/>
    </source>
</evidence>
<dbReference type="InterPro" id="IPR036291">
    <property type="entry name" value="NAD(P)-bd_dom_sf"/>
</dbReference>
<evidence type="ECO:0000313" key="5">
    <source>
        <dbReference type="Proteomes" id="UP000535078"/>
    </source>
</evidence>
<reference evidence="4 5" key="1">
    <citation type="submission" date="2020-03" db="EMBL/GenBank/DDBJ databases">
        <title>Genomic Encyclopedia of Type Strains, Phase IV (KMG-IV): sequencing the most valuable type-strain genomes for metagenomic binning, comparative biology and taxonomic classification.</title>
        <authorList>
            <person name="Goeker M."/>
        </authorList>
    </citation>
    <scope>NUCLEOTIDE SEQUENCE [LARGE SCALE GENOMIC DNA]</scope>
    <source>
        <strain evidence="4 5">DSM 25229</strain>
    </source>
</reference>
<keyword evidence="2" id="KW-0521">NADP</keyword>
<evidence type="ECO:0000313" key="4">
    <source>
        <dbReference type="EMBL" id="NJB89324.1"/>
    </source>
</evidence>
<evidence type="ECO:0000256" key="3">
    <source>
        <dbReference type="ARBA" id="ARBA00023002"/>
    </source>
</evidence>
<dbReference type="PRINTS" id="PR00080">
    <property type="entry name" value="SDRFAMILY"/>
</dbReference>
<sequence>MNLQDMFGLDGRIALVTGGSRGIGKMIVEGYLAAGAARVYISARKSAQIEEAVADFETRYPGKVIGLPVDLATVEGCRALAKELEAREERLDILVNNAGAAWGEPFEGFPEAGWDKVMDINVKSPFFLTQALHGLLKAGGSHDRPAKVINIGSIDGQRLNPWETYSYHASKAAILYLTKRLAARLVTDHILVTAIAPGAFQSDMNKAARDHGDAVAKSIPVKRIGVPEDMAGAAIFLASKAGDYVVGDTITVDGGLVHGDVRTSIDA</sequence>
<dbReference type="Pfam" id="PF13561">
    <property type="entry name" value="adh_short_C2"/>
    <property type="match status" value="1"/>
</dbReference>